<dbReference type="InterPro" id="IPR017853">
    <property type="entry name" value="GH"/>
</dbReference>
<dbReference type="PRINTS" id="PR00741">
    <property type="entry name" value="GLHYDRLASE29"/>
</dbReference>
<dbReference type="RefSeq" id="WP_157478010.1">
    <property type="nucleotide sequence ID" value="NZ_CP046566.1"/>
</dbReference>
<organism evidence="9 10">
    <name type="scientific">Phnomibacter ginsenosidimutans</name>
    <dbReference type="NCBI Taxonomy" id="2676868"/>
    <lineage>
        <taxon>Bacteria</taxon>
        <taxon>Pseudomonadati</taxon>
        <taxon>Bacteroidota</taxon>
        <taxon>Chitinophagia</taxon>
        <taxon>Chitinophagales</taxon>
        <taxon>Chitinophagaceae</taxon>
        <taxon>Phnomibacter</taxon>
    </lineage>
</organism>
<evidence type="ECO:0000256" key="3">
    <source>
        <dbReference type="ARBA" id="ARBA00012662"/>
    </source>
</evidence>
<dbReference type="Gene3D" id="3.20.20.80">
    <property type="entry name" value="Glycosidases"/>
    <property type="match status" value="1"/>
</dbReference>
<dbReference type="SUPFAM" id="SSF51445">
    <property type="entry name" value="(Trans)glycosidases"/>
    <property type="match status" value="1"/>
</dbReference>
<evidence type="ECO:0000313" key="10">
    <source>
        <dbReference type="Proteomes" id="UP000426027"/>
    </source>
</evidence>
<name>A0A6I6GLP4_9BACT</name>
<dbReference type="EC" id="3.2.1.51" evidence="3"/>
<evidence type="ECO:0000256" key="4">
    <source>
        <dbReference type="ARBA" id="ARBA00022729"/>
    </source>
</evidence>
<dbReference type="Proteomes" id="UP000426027">
    <property type="component" value="Chromosome"/>
</dbReference>
<dbReference type="GO" id="GO:0016139">
    <property type="term" value="P:glycoside catabolic process"/>
    <property type="evidence" value="ECO:0007669"/>
    <property type="project" value="TreeGrafter"/>
</dbReference>
<evidence type="ECO:0000256" key="2">
    <source>
        <dbReference type="ARBA" id="ARBA00007951"/>
    </source>
</evidence>
<comment type="function">
    <text evidence="1">Alpha-L-fucosidase is responsible for hydrolyzing the alpha-1,6-linked fucose joined to the reducing-end N-acetylglucosamine of the carbohydrate moieties of glycoproteins.</text>
</comment>
<gene>
    <name evidence="9" type="ORF">GLV81_06860</name>
</gene>
<evidence type="ECO:0000313" key="9">
    <source>
        <dbReference type="EMBL" id="QGW27852.1"/>
    </source>
</evidence>
<comment type="similarity">
    <text evidence="2">Belongs to the glycosyl hydrolase 29 family.</text>
</comment>
<evidence type="ECO:0000259" key="8">
    <source>
        <dbReference type="Pfam" id="PF01120"/>
    </source>
</evidence>
<dbReference type="InterPro" id="IPR057739">
    <property type="entry name" value="Glyco_hydro_29_N"/>
</dbReference>
<evidence type="ECO:0000256" key="5">
    <source>
        <dbReference type="ARBA" id="ARBA00022801"/>
    </source>
</evidence>
<dbReference type="GO" id="GO:0005764">
    <property type="term" value="C:lysosome"/>
    <property type="evidence" value="ECO:0007669"/>
    <property type="project" value="TreeGrafter"/>
</dbReference>
<dbReference type="Pfam" id="PF01120">
    <property type="entry name" value="Alpha_L_fucos"/>
    <property type="match status" value="1"/>
</dbReference>
<feature type="site" description="May be important for catalysis" evidence="7">
    <location>
        <position position="258"/>
    </location>
</feature>
<dbReference type="EMBL" id="CP046566">
    <property type="protein sequence ID" value="QGW27852.1"/>
    <property type="molecule type" value="Genomic_DNA"/>
</dbReference>
<feature type="domain" description="Glycoside hydrolase family 29 N-terminal" evidence="8">
    <location>
        <begin position="27"/>
        <end position="324"/>
    </location>
</feature>
<dbReference type="GO" id="GO:0006004">
    <property type="term" value="P:fucose metabolic process"/>
    <property type="evidence" value="ECO:0007669"/>
    <property type="project" value="InterPro"/>
</dbReference>
<dbReference type="InterPro" id="IPR016286">
    <property type="entry name" value="FUC_metazoa-typ"/>
</dbReference>
<dbReference type="AlphaFoldDB" id="A0A6I6GLP4"/>
<keyword evidence="4" id="KW-0732">Signal</keyword>
<reference evidence="9 10" key="1">
    <citation type="submission" date="2019-11" db="EMBL/GenBank/DDBJ databases">
        <authorList>
            <person name="Im W.T."/>
        </authorList>
    </citation>
    <scope>NUCLEOTIDE SEQUENCE [LARGE SCALE GENOMIC DNA]</scope>
    <source>
        <strain evidence="9 10">SB-02</strain>
    </source>
</reference>
<dbReference type="KEGG" id="fls:GLV81_06860"/>
<dbReference type="PANTHER" id="PTHR10030:SF37">
    <property type="entry name" value="ALPHA-L-FUCOSIDASE-RELATED"/>
    <property type="match status" value="1"/>
</dbReference>
<dbReference type="GO" id="GO:0004560">
    <property type="term" value="F:alpha-L-fucosidase activity"/>
    <property type="evidence" value="ECO:0007669"/>
    <property type="project" value="InterPro"/>
</dbReference>
<evidence type="ECO:0000256" key="1">
    <source>
        <dbReference type="ARBA" id="ARBA00004071"/>
    </source>
</evidence>
<accession>A0A6I6GLP4</accession>
<dbReference type="PANTHER" id="PTHR10030">
    <property type="entry name" value="ALPHA-L-FUCOSIDASE"/>
    <property type="match status" value="1"/>
</dbReference>
<protein>
    <recommendedName>
        <fullName evidence="3">alpha-L-fucosidase</fullName>
        <ecNumber evidence="3">3.2.1.51</ecNumber>
    </recommendedName>
</protein>
<keyword evidence="6" id="KW-0326">Glycosidase</keyword>
<keyword evidence="5" id="KW-0378">Hydrolase</keyword>
<evidence type="ECO:0000256" key="7">
    <source>
        <dbReference type="PIRSR" id="PIRSR001092-1"/>
    </source>
</evidence>
<dbReference type="PIRSF" id="PIRSF001092">
    <property type="entry name" value="Alpha-L-fucosidase"/>
    <property type="match status" value="1"/>
</dbReference>
<dbReference type="InterPro" id="IPR000933">
    <property type="entry name" value="Glyco_hydro_29"/>
</dbReference>
<sequence>MRTWIAAFTLLFSVTGYTQVTPDSAKLEWFRDAKLGIFIHWGIYSVNGVDESWSFHNKLIGYPEYMAQLKGFTANKYNPEAWAALIKESGAQYSVITTKHHDGVALYDSKLSTLDVVNSTPAKRDVLTPFYQALRKQGIKAGAYFSLIDWSRNDYPGFLKDSSRYKIKEQPARWQQFLQFCHGQINEVMTNFNPDLIWFDGDWEHSAEEWNAAKIRQDILNKNPKAIVNARLQGYGDYATPEQHIPVSRPSGDVWELCMTSNKNWGYHPDDSAYKTPYELIAIFADVISNGGNLLFDIGPKEDGWIPDEQVHLLKELGKWNKKHAAAIFGTRAGLPYGHFYGPSTMSKDSTTLYLFMPYNAAGKAVIKGLNNEIASIKVVGANTALPHKVVGKISWSHVPGIVYIDDIPAAAKDEYMTVLEVKLKSKLSLYRGKGGFQ</sequence>
<evidence type="ECO:0000256" key="6">
    <source>
        <dbReference type="ARBA" id="ARBA00023295"/>
    </source>
</evidence>
<keyword evidence="10" id="KW-1185">Reference proteome</keyword>
<proteinExistence type="inferred from homology"/>
<dbReference type="SMART" id="SM00812">
    <property type="entry name" value="Alpha_L_fucos"/>
    <property type="match status" value="1"/>
</dbReference>